<feature type="region of interest" description="Disordered" evidence="5">
    <location>
        <begin position="715"/>
        <end position="738"/>
    </location>
</feature>
<dbReference type="InterPro" id="IPR034870">
    <property type="entry name" value="TET_fam"/>
</dbReference>
<dbReference type="SMART" id="SM00360">
    <property type="entry name" value="RRM"/>
    <property type="match status" value="2"/>
</dbReference>
<feature type="region of interest" description="Disordered" evidence="5">
    <location>
        <begin position="1"/>
        <end position="24"/>
    </location>
</feature>
<organism evidence="7 8">
    <name type="scientific">Rotaria socialis</name>
    <dbReference type="NCBI Taxonomy" id="392032"/>
    <lineage>
        <taxon>Eukaryota</taxon>
        <taxon>Metazoa</taxon>
        <taxon>Spiralia</taxon>
        <taxon>Gnathifera</taxon>
        <taxon>Rotifera</taxon>
        <taxon>Eurotatoria</taxon>
        <taxon>Bdelloidea</taxon>
        <taxon>Philodinida</taxon>
        <taxon>Philodinidae</taxon>
        <taxon>Rotaria</taxon>
    </lineage>
</organism>
<dbReference type="GO" id="GO:0006355">
    <property type="term" value="P:regulation of DNA-templated transcription"/>
    <property type="evidence" value="ECO:0007669"/>
    <property type="project" value="InterPro"/>
</dbReference>
<comment type="caution">
    <text evidence="7">The sequence shown here is derived from an EMBL/GenBank/DDBJ whole genome shotgun (WGS) entry which is preliminary data.</text>
</comment>
<feature type="domain" description="RRM" evidence="6">
    <location>
        <begin position="617"/>
        <end position="718"/>
    </location>
</feature>
<dbReference type="InterPro" id="IPR011990">
    <property type="entry name" value="TPR-like_helical_dom_sf"/>
</dbReference>
<evidence type="ECO:0000256" key="1">
    <source>
        <dbReference type="ARBA" id="ARBA00004123"/>
    </source>
</evidence>
<dbReference type="InterPro" id="IPR003540">
    <property type="entry name" value="ADP-ribosyltransferase"/>
</dbReference>
<dbReference type="Gene3D" id="1.25.40.10">
    <property type="entry name" value="Tetratricopeptide repeat domain"/>
    <property type="match status" value="1"/>
</dbReference>
<dbReference type="GO" id="GO:0005576">
    <property type="term" value="C:extracellular region"/>
    <property type="evidence" value="ECO:0007669"/>
    <property type="project" value="InterPro"/>
</dbReference>
<protein>
    <recommendedName>
        <fullName evidence="6">RRM domain-containing protein</fullName>
    </recommendedName>
</protein>
<dbReference type="Proteomes" id="UP000663869">
    <property type="component" value="Unassembled WGS sequence"/>
</dbReference>
<dbReference type="AlphaFoldDB" id="A0A818ETU0"/>
<sequence>MGTVFPGRPSPPVSPSDDIQTNADNKYPESLRLILLDDSEDNEGHRNTEEELRSIINHLEKFQDINKCQQYIENESQKYRFVLIVSGRLGKEIVPSIDKIRQVRSIYVFCMNQAYHKEWTWRFKKVKAVVVELDELVSRIKSDHKIQIKVKDPLSINIWTASAGKSTTGVNGKFIFSQVLIDCLLQLKSTGTDKNELIDYCKSQYEGNDSELNNLREFEQDYSPNEVLWWYTKESFFYKTLNAALRTEAIHMIFLFRAFISDIRDQLKEYQVKNSLKVYRSQKMSSDELTILQQSIDQFISVNSFFSTSTDYQKAVSFLDDADKSSNLERVLFEIDADPAVVTAKPFADVSPFSDYPDESEVLFMLGSIFRLESINRNNDQIWIIRMTLCRDDEHHLKHFFDSKKQEIGSGETNLQTLGKLLWKMGKNDLAKKYFCRLLEELPPNDPSLRSLYDNLADLASQAGNFEESLVWHSKSLAFYRDNPIANPSMLNENEIFISGLPSDMEKQRLFDTLRDMFSTVGSIKSDPLTEKPCIYLFRSKDDTTQLTGEATVTFEKKEIAEKAFENYNGQCVANLNNAEIHVKLAETKCQEPNSKELEPQASGIGHVGDTKKNITNKIFICGLPRNMSEEQLLRQVSRVFSTVGRIQVKNRTGEPDIVLFKAKFNNNQLTGTATITYEKEEAAMEAITKYNEKCTPALSNARLSVKTWEMKTTHVTPGLEPGPLPAEPTLPDSSEYL</sequence>
<keyword evidence="3" id="KW-0539">Nucleus</keyword>
<dbReference type="SUPFAM" id="SSF56399">
    <property type="entry name" value="ADP-ribosylation"/>
    <property type="match status" value="1"/>
</dbReference>
<comment type="subcellular location">
    <subcellularLocation>
        <location evidence="1">Nucleus</location>
    </subcellularLocation>
</comment>
<proteinExistence type="predicted"/>
<reference evidence="7" key="1">
    <citation type="submission" date="2021-02" db="EMBL/GenBank/DDBJ databases">
        <authorList>
            <person name="Nowell W R."/>
        </authorList>
    </citation>
    <scope>NUCLEOTIDE SEQUENCE</scope>
</reference>
<evidence type="ECO:0000313" key="7">
    <source>
        <dbReference type="EMBL" id="CAF3464424.1"/>
    </source>
</evidence>
<dbReference type="PROSITE" id="PS50102">
    <property type="entry name" value="RRM"/>
    <property type="match status" value="2"/>
</dbReference>
<keyword evidence="2 4" id="KW-0694">RNA-binding</keyword>
<accession>A0A818ETU0</accession>
<dbReference type="InterPro" id="IPR000504">
    <property type="entry name" value="RRM_dom"/>
</dbReference>
<dbReference type="InterPro" id="IPR035979">
    <property type="entry name" value="RBD_domain_sf"/>
</dbReference>
<dbReference type="GO" id="GO:0005634">
    <property type="term" value="C:nucleus"/>
    <property type="evidence" value="ECO:0007669"/>
    <property type="project" value="UniProtKB-SubCell"/>
</dbReference>
<feature type="domain" description="RRM" evidence="6">
    <location>
        <begin position="494"/>
        <end position="588"/>
    </location>
</feature>
<dbReference type="InterPro" id="IPR012677">
    <property type="entry name" value="Nucleotide-bd_a/b_plait_sf"/>
</dbReference>
<dbReference type="EMBL" id="CAJNYU010001746">
    <property type="protein sequence ID" value="CAF3464424.1"/>
    <property type="molecule type" value="Genomic_DNA"/>
</dbReference>
<evidence type="ECO:0000256" key="4">
    <source>
        <dbReference type="PROSITE-ProRule" id="PRU00176"/>
    </source>
</evidence>
<evidence type="ECO:0000256" key="3">
    <source>
        <dbReference type="ARBA" id="ARBA00023242"/>
    </source>
</evidence>
<name>A0A818ETU0_9BILA</name>
<evidence type="ECO:0000259" key="6">
    <source>
        <dbReference type="PROSITE" id="PS50102"/>
    </source>
</evidence>
<dbReference type="Gene3D" id="3.30.70.330">
    <property type="match status" value="2"/>
</dbReference>
<dbReference type="SUPFAM" id="SSF54928">
    <property type="entry name" value="RNA-binding domain, RBD"/>
    <property type="match status" value="1"/>
</dbReference>
<dbReference type="GO" id="GO:0003723">
    <property type="term" value="F:RNA binding"/>
    <property type="evidence" value="ECO:0007669"/>
    <property type="project" value="UniProtKB-UniRule"/>
</dbReference>
<dbReference type="PROSITE" id="PS51996">
    <property type="entry name" value="TR_MART"/>
    <property type="match status" value="1"/>
</dbReference>
<dbReference type="Pfam" id="PF00076">
    <property type="entry name" value="RRM_1"/>
    <property type="match status" value="1"/>
</dbReference>
<dbReference type="Gene3D" id="3.90.176.10">
    <property type="entry name" value="Toxin ADP-ribosyltransferase, Chain A, domain 1"/>
    <property type="match status" value="1"/>
</dbReference>
<dbReference type="SUPFAM" id="SSF48452">
    <property type="entry name" value="TPR-like"/>
    <property type="match status" value="1"/>
</dbReference>
<evidence type="ECO:0000313" key="8">
    <source>
        <dbReference type="Proteomes" id="UP000663869"/>
    </source>
</evidence>
<dbReference type="Pfam" id="PF03496">
    <property type="entry name" value="ADPrib_exo_Tox"/>
    <property type="match status" value="1"/>
</dbReference>
<dbReference type="PANTHER" id="PTHR23238">
    <property type="entry name" value="RNA BINDING PROTEIN"/>
    <property type="match status" value="1"/>
</dbReference>
<evidence type="ECO:0000256" key="5">
    <source>
        <dbReference type="SAM" id="MobiDB-lite"/>
    </source>
</evidence>
<gene>
    <name evidence="7" type="ORF">FME351_LOCUS14344</name>
</gene>
<evidence type="ECO:0000256" key="2">
    <source>
        <dbReference type="ARBA" id="ARBA00022884"/>
    </source>
</evidence>